<name>A0A1H6XAW8_9DEIO</name>
<dbReference type="AlphaFoldDB" id="A0A1H6XAW8"/>
<feature type="compositionally biased region" description="Polar residues" evidence="1">
    <location>
        <begin position="1"/>
        <end position="30"/>
    </location>
</feature>
<dbReference type="EMBL" id="FNZA01000005">
    <property type="protein sequence ID" value="SEJ22020.1"/>
    <property type="molecule type" value="Genomic_DNA"/>
</dbReference>
<evidence type="ECO:0000313" key="3">
    <source>
        <dbReference type="Proteomes" id="UP000199223"/>
    </source>
</evidence>
<accession>A0A1H6XAW8</accession>
<organism evidence="2 3">
    <name type="scientific">Deinococcus reticulitermitis</name>
    <dbReference type="NCBI Taxonomy" id="856736"/>
    <lineage>
        <taxon>Bacteria</taxon>
        <taxon>Thermotogati</taxon>
        <taxon>Deinococcota</taxon>
        <taxon>Deinococci</taxon>
        <taxon>Deinococcales</taxon>
        <taxon>Deinococcaceae</taxon>
        <taxon>Deinococcus</taxon>
    </lineage>
</organism>
<evidence type="ECO:0000256" key="1">
    <source>
        <dbReference type="SAM" id="MobiDB-lite"/>
    </source>
</evidence>
<gene>
    <name evidence="2" type="ORF">SAMN04488058_10521</name>
</gene>
<dbReference type="STRING" id="856736.SAMN04488058_10521"/>
<feature type="region of interest" description="Disordered" evidence="1">
    <location>
        <begin position="1"/>
        <end position="83"/>
    </location>
</feature>
<dbReference type="Proteomes" id="UP000199223">
    <property type="component" value="Unassembled WGS sequence"/>
</dbReference>
<keyword evidence="3" id="KW-1185">Reference proteome</keyword>
<dbReference type="RefSeq" id="WP_092264019.1">
    <property type="nucleotide sequence ID" value="NZ_FNZA01000005.1"/>
</dbReference>
<sequence>MTKTPQDDQNSAGQSGQTPAPNPADSTAVTEGQARAMNMEPERGARQEPGAQPSDELIGEQTDSTTTGNSKYTALDVGEGRSK</sequence>
<proteinExistence type="predicted"/>
<protein>
    <submittedName>
        <fullName evidence="2">Uncharacterized protein</fullName>
    </submittedName>
</protein>
<dbReference type="OrthoDB" id="71241at2"/>
<reference evidence="3" key="1">
    <citation type="submission" date="2016-10" db="EMBL/GenBank/DDBJ databases">
        <authorList>
            <person name="Varghese N."/>
            <person name="Submissions S."/>
        </authorList>
    </citation>
    <scope>NUCLEOTIDE SEQUENCE [LARGE SCALE GENOMIC DNA]</scope>
    <source>
        <strain evidence="3">CGMCC 1.10218</strain>
    </source>
</reference>
<evidence type="ECO:0000313" key="2">
    <source>
        <dbReference type="EMBL" id="SEJ22020.1"/>
    </source>
</evidence>
<feature type="compositionally biased region" description="Polar residues" evidence="1">
    <location>
        <begin position="61"/>
        <end position="72"/>
    </location>
</feature>